<organism evidence="1 2">
    <name type="scientific">Rhododendron griersonianum</name>
    <dbReference type="NCBI Taxonomy" id="479676"/>
    <lineage>
        <taxon>Eukaryota</taxon>
        <taxon>Viridiplantae</taxon>
        <taxon>Streptophyta</taxon>
        <taxon>Embryophyta</taxon>
        <taxon>Tracheophyta</taxon>
        <taxon>Spermatophyta</taxon>
        <taxon>Magnoliopsida</taxon>
        <taxon>eudicotyledons</taxon>
        <taxon>Gunneridae</taxon>
        <taxon>Pentapetalae</taxon>
        <taxon>asterids</taxon>
        <taxon>Ericales</taxon>
        <taxon>Ericaceae</taxon>
        <taxon>Ericoideae</taxon>
        <taxon>Rhodoreae</taxon>
        <taxon>Rhododendron</taxon>
    </lineage>
</organism>
<keyword evidence="2" id="KW-1185">Reference proteome</keyword>
<name>A0AAV6LMJ7_9ERIC</name>
<protein>
    <submittedName>
        <fullName evidence="1">Uncharacterized protein</fullName>
    </submittedName>
</protein>
<gene>
    <name evidence="1" type="ORF">RHGRI_001755</name>
</gene>
<comment type="caution">
    <text evidence="1">The sequence shown here is derived from an EMBL/GenBank/DDBJ whole genome shotgun (WGS) entry which is preliminary data.</text>
</comment>
<reference evidence="1" key="1">
    <citation type="submission" date="2020-08" db="EMBL/GenBank/DDBJ databases">
        <title>Plant Genome Project.</title>
        <authorList>
            <person name="Zhang R.-G."/>
        </authorList>
    </citation>
    <scope>NUCLEOTIDE SEQUENCE</scope>
    <source>
        <strain evidence="1">WSP0</strain>
        <tissue evidence="1">Leaf</tissue>
    </source>
</reference>
<evidence type="ECO:0000313" key="1">
    <source>
        <dbReference type="EMBL" id="KAG5565935.1"/>
    </source>
</evidence>
<dbReference type="AlphaFoldDB" id="A0AAV6LMJ7"/>
<dbReference type="Proteomes" id="UP000823749">
    <property type="component" value="Chromosome 1"/>
</dbReference>
<sequence length="53" mass="6277">MFSIFLGSENFMLWDKLLEDELNICKTDHQVKECALYHSKMVLEILKSWIAKS</sequence>
<accession>A0AAV6LMJ7</accession>
<evidence type="ECO:0000313" key="2">
    <source>
        <dbReference type="Proteomes" id="UP000823749"/>
    </source>
</evidence>
<proteinExistence type="predicted"/>
<dbReference type="EMBL" id="JACTNZ010000001">
    <property type="protein sequence ID" value="KAG5565935.1"/>
    <property type="molecule type" value="Genomic_DNA"/>
</dbReference>